<organism evidence="5">
    <name type="scientific">Nippostrongylus brasiliensis</name>
    <name type="common">Rat hookworm</name>
    <dbReference type="NCBI Taxonomy" id="27835"/>
    <lineage>
        <taxon>Eukaryota</taxon>
        <taxon>Metazoa</taxon>
        <taxon>Ecdysozoa</taxon>
        <taxon>Nematoda</taxon>
        <taxon>Chromadorea</taxon>
        <taxon>Rhabditida</taxon>
        <taxon>Rhabditina</taxon>
        <taxon>Rhabditomorpha</taxon>
        <taxon>Strongyloidea</taxon>
        <taxon>Heligmosomidae</taxon>
        <taxon>Nippostrongylus</taxon>
    </lineage>
</organism>
<feature type="compositionally biased region" description="Polar residues" evidence="1">
    <location>
        <begin position="212"/>
        <end position="222"/>
    </location>
</feature>
<feature type="compositionally biased region" description="Low complexity" evidence="1">
    <location>
        <begin position="523"/>
        <end position="532"/>
    </location>
</feature>
<feature type="compositionally biased region" description="Polar residues" evidence="1">
    <location>
        <begin position="92"/>
        <end position="118"/>
    </location>
</feature>
<dbReference type="Proteomes" id="UP000271162">
    <property type="component" value="Unassembled WGS sequence"/>
</dbReference>
<evidence type="ECO:0000259" key="2">
    <source>
        <dbReference type="SMART" id="SM01048"/>
    </source>
</evidence>
<sequence>MPITSLATEPPVTSLATEPPTVPITEGSPTPPLPSETTIEDIGLASSTIEPESHSADVPTEESPVPTEPTSTEPLSTESPRSHHAEHITFAQDPTNTQHPMGSTEIPTAETTETSAHKTTGFPIEETTSLLDILTTSASSETTPEAFETTQEPEMTTIIDSSSSSSSSEETTRRPQQLPTMGPGEETTTGMEQETTSLEPELTTEDLFETTAAESESSTQGMTETTPPAAPSEPSTDILATESSGPETSTEGIETSTEMESTTMEVTETPTEEVQSSTMFEPTEGVTDLSTEMMESTSAPEPETCDDCPELNVHLFNGNPYEDGASVLNRFTNSGCKFVQFFCRPFVYGDDRPVRTVFNEDATIADLPLNVEAACRNGQWYDQQRNISTSSLSCIYELEDPNNPCMQCERNFLVAPGEDHQEGVSYVDYRVEHCLSIHLYCQTTKSTQNVDLLQDGVDVGLQGSSLNRTFSCNDNAQWVDDTTSNTLTNVSCVMKKGTPLPPWTSTTGGAGWPFSSTTYEETTTVEWNTSTGEETDSTSDETPGENATLCVNDNTALISGSGSHLMKFTCNADGRWATDDGTLTESVSCLVQKIQNGVTSQPELSTPPTTTTTTTARPPGLGLKLSFSHHNHYDDYDDDNDFYVHIHLYNINNHNNYDTM</sequence>
<gene>
    <name evidence="3" type="ORF">NBR_LOCUS15177</name>
</gene>
<feature type="compositionally biased region" description="Low complexity" evidence="1">
    <location>
        <begin position="179"/>
        <end position="201"/>
    </location>
</feature>
<feature type="region of interest" description="Disordered" evidence="1">
    <location>
        <begin position="599"/>
        <end position="618"/>
    </location>
</feature>
<name>A0A0N4YEN7_NIPBR</name>
<feature type="compositionally biased region" description="Low complexity" evidence="1">
    <location>
        <begin position="223"/>
        <end position="278"/>
    </location>
</feature>
<feature type="region of interest" description="Disordered" evidence="1">
    <location>
        <begin position="1"/>
        <end position="279"/>
    </location>
</feature>
<proteinExistence type="predicted"/>
<protein>
    <submittedName>
        <fullName evidence="5">C6 domain-containing protein</fullName>
    </submittedName>
</protein>
<dbReference type="EMBL" id="UYSL01021626">
    <property type="protein sequence ID" value="VDL78771.1"/>
    <property type="molecule type" value="Genomic_DNA"/>
</dbReference>
<evidence type="ECO:0000313" key="5">
    <source>
        <dbReference type="WBParaSite" id="NBR_0001517601-mRNA-1"/>
    </source>
</evidence>
<dbReference type="InterPro" id="IPR002601">
    <property type="entry name" value="C6_domain"/>
</dbReference>
<dbReference type="Pfam" id="PF01681">
    <property type="entry name" value="C6"/>
    <property type="match status" value="1"/>
</dbReference>
<evidence type="ECO:0000256" key="1">
    <source>
        <dbReference type="SAM" id="MobiDB-lite"/>
    </source>
</evidence>
<accession>A0A0N4YEN7</accession>
<dbReference type="WBParaSite" id="NBR_0001517601-mRNA-1">
    <property type="protein sequence ID" value="NBR_0001517601-mRNA-1"/>
    <property type="gene ID" value="NBR_0001517601"/>
</dbReference>
<dbReference type="SMART" id="SM01048">
    <property type="entry name" value="C6"/>
    <property type="match status" value="1"/>
</dbReference>
<keyword evidence="4" id="KW-1185">Reference proteome</keyword>
<evidence type="ECO:0000313" key="4">
    <source>
        <dbReference type="Proteomes" id="UP000271162"/>
    </source>
</evidence>
<feature type="compositionally biased region" description="Acidic residues" evidence="1">
    <location>
        <begin position="533"/>
        <end position="543"/>
    </location>
</feature>
<feature type="compositionally biased region" description="Low complexity" evidence="1">
    <location>
        <begin position="61"/>
        <end position="79"/>
    </location>
</feature>
<reference evidence="5" key="1">
    <citation type="submission" date="2017-02" db="UniProtKB">
        <authorList>
            <consortium name="WormBaseParasite"/>
        </authorList>
    </citation>
    <scope>IDENTIFICATION</scope>
</reference>
<dbReference type="STRING" id="27835.A0A0N4YEN7"/>
<feature type="domain" description="C6" evidence="2">
    <location>
        <begin position="405"/>
        <end position="492"/>
    </location>
</feature>
<feature type="compositionally biased region" description="Low complexity" evidence="1">
    <location>
        <begin position="606"/>
        <end position="615"/>
    </location>
</feature>
<feature type="region of interest" description="Disordered" evidence="1">
    <location>
        <begin position="523"/>
        <end position="547"/>
    </location>
</feature>
<evidence type="ECO:0000313" key="3">
    <source>
        <dbReference type="EMBL" id="VDL78771.1"/>
    </source>
</evidence>
<dbReference type="AlphaFoldDB" id="A0A0N4YEN7"/>
<reference evidence="3 4" key="2">
    <citation type="submission" date="2018-11" db="EMBL/GenBank/DDBJ databases">
        <authorList>
            <consortium name="Pathogen Informatics"/>
        </authorList>
    </citation>
    <scope>NUCLEOTIDE SEQUENCE [LARGE SCALE GENOMIC DNA]</scope>
</reference>
<feature type="compositionally biased region" description="Low complexity" evidence="1">
    <location>
        <begin position="135"/>
        <end position="150"/>
    </location>
</feature>